<keyword evidence="1" id="KW-0704">Schiff base</keyword>
<dbReference type="PANTHER" id="PTHR10683">
    <property type="entry name" value="TRANSALDOLASE"/>
    <property type="match status" value="1"/>
</dbReference>
<dbReference type="EMBL" id="LKEF01000026">
    <property type="protein sequence ID" value="KTB63368.1"/>
    <property type="molecule type" value="Genomic_DNA"/>
</dbReference>
<dbReference type="GO" id="GO:0005975">
    <property type="term" value="P:carbohydrate metabolic process"/>
    <property type="evidence" value="ECO:0007669"/>
    <property type="project" value="InterPro"/>
</dbReference>
<evidence type="ECO:0000256" key="1">
    <source>
        <dbReference type="ARBA" id="ARBA00023270"/>
    </source>
</evidence>
<dbReference type="Proteomes" id="UP000054197">
    <property type="component" value="Unassembled WGS sequence"/>
</dbReference>
<dbReference type="InterPro" id="IPR013785">
    <property type="entry name" value="Aldolase_TIM"/>
</dbReference>
<protein>
    <submittedName>
        <fullName evidence="2">Transaldolase</fullName>
    </submittedName>
</protein>
<proteinExistence type="predicted"/>
<dbReference type="SUPFAM" id="SSF51569">
    <property type="entry name" value="Aldolase"/>
    <property type="match status" value="1"/>
</dbReference>
<evidence type="ECO:0000313" key="3">
    <source>
        <dbReference type="Proteomes" id="UP000054197"/>
    </source>
</evidence>
<reference evidence="2 3" key="1">
    <citation type="submission" date="2015-09" db="EMBL/GenBank/DDBJ databases">
        <title>Genome sequence of ICMP 11288.</title>
        <authorList>
            <person name="Visnovsky S."/>
            <person name="Lu A."/>
            <person name="Panda P."/>
            <person name="Pitman A."/>
        </authorList>
    </citation>
    <scope>NUCLEOTIDE SEQUENCE [LARGE SCALE GENOMIC DNA]</scope>
    <source>
        <strain evidence="2 3">ICMP 11288</strain>
    </source>
</reference>
<dbReference type="Pfam" id="PF00923">
    <property type="entry name" value="TAL_FSA"/>
    <property type="match status" value="1"/>
</dbReference>
<gene>
    <name evidence="2" type="ORF">AO063_13620</name>
</gene>
<accession>A0A0W0HRF3</accession>
<dbReference type="InterPro" id="IPR001585">
    <property type="entry name" value="TAL/FSA"/>
</dbReference>
<dbReference type="Gene3D" id="3.20.20.70">
    <property type="entry name" value="Aldolase class I"/>
    <property type="match status" value="1"/>
</dbReference>
<comment type="caution">
    <text evidence="2">The sequence shown here is derived from an EMBL/GenBank/DDBJ whole genome shotgun (WGS) entry which is preliminary data.</text>
</comment>
<sequence length="415" mass="46217">MTTQGGGVVKISGYTERLKSNDQRSEVWWDSSPAVYVPYKKHLLEKYPAAFSSIEQLMPDTFAQPGGFSNVTTNPRLITAVILEKRDYWLSRFNLAKLAPQELRRKLYDEVIVQGASDLKQRWVQSGQREGWICAQVDPVDVRCAERMTARGVALRQLAANVMVKVPASLEGLATVEHLVAQGSSLNITFCFTVAQFQAGIEAIERGRVTARGKGVDTRHCKYVITFMIGRLACQPEFALQAAERGLALSPEDLRWAELLVYEQVQALVSASAAPVKTLLSSIKVDVDERGNKHCWHLEKTGLLATCYTLTPEVVEFLVERESRGKPVFPAGEPLKPPASTLAKLLRIPYFCEAYFPDGIEPYDFCNHEAFINTCNEANSAHRRLADFCTRLCPPVHAFSRSLSTIMAAEYGVLV</sequence>
<name>A0A0W0HRF3_PSEFL</name>
<organism evidence="2 3">
    <name type="scientific">Pseudomonas fluorescens ICMP 11288</name>
    <dbReference type="NCBI Taxonomy" id="1198309"/>
    <lineage>
        <taxon>Bacteria</taxon>
        <taxon>Pseudomonadati</taxon>
        <taxon>Pseudomonadota</taxon>
        <taxon>Gammaproteobacteria</taxon>
        <taxon>Pseudomonadales</taxon>
        <taxon>Pseudomonadaceae</taxon>
        <taxon>Pseudomonas</taxon>
    </lineage>
</organism>
<dbReference type="AlphaFoldDB" id="A0A0W0HRF3"/>
<evidence type="ECO:0000313" key="2">
    <source>
        <dbReference type="EMBL" id="KTB63368.1"/>
    </source>
</evidence>